<gene>
    <name evidence="2" type="ORF">ACFOYY_09955</name>
</gene>
<dbReference type="RefSeq" id="WP_352015841.1">
    <property type="nucleotide sequence ID" value="NZ_JBHSBC010000009.1"/>
</dbReference>
<name>A0ABV8EVY7_9ACTN</name>
<keyword evidence="3" id="KW-1185">Reference proteome</keyword>
<organism evidence="2 3">
    <name type="scientific">Streptosporangium jomthongense</name>
    <dbReference type="NCBI Taxonomy" id="1193683"/>
    <lineage>
        <taxon>Bacteria</taxon>
        <taxon>Bacillati</taxon>
        <taxon>Actinomycetota</taxon>
        <taxon>Actinomycetes</taxon>
        <taxon>Streptosporangiales</taxon>
        <taxon>Streptosporangiaceae</taxon>
        <taxon>Streptosporangium</taxon>
    </lineage>
</organism>
<feature type="compositionally biased region" description="Basic and acidic residues" evidence="1">
    <location>
        <begin position="151"/>
        <end position="170"/>
    </location>
</feature>
<evidence type="ECO:0000313" key="2">
    <source>
        <dbReference type="EMBL" id="MFC3980446.1"/>
    </source>
</evidence>
<evidence type="ECO:0000256" key="1">
    <source>
        <dbReference type="SAM" id="MobiDB-lite"/>
    </source>
</evidence>
<evidence type="ECO:0000313" key="3">
    <source>
        <dbReference type="Proteomes" id="UP001595698"/>
    </source>
</evidence>
<accession>A0ABV8EVY7</accession>
<reference evidence="3" key="1">
    <citation type="journal article" date="2019" name="Int. J. Syst. Evol. Microbiol.">
        <title>The Global Catalogue of Microorganisms (GCM) 10K type strain sequencing project: providing services to taxonomists for standard genome sequencing and annotation.</title>
        <authorList>
            <consortium name="The Broad Institute Genomics Platform"/>
            <consortium name="The Broad Institute Genome Sequencing Center for Infectious Disease"/>
            <person name="Wu L."/>
            <person name="Ma J."/>
        </authorList>
    </citation>
    <scope>NUCLEOTIDE SEQUENCE [LARGE SCALE GENOMIC DNA]</scope>
    <source>
        <strain evidence="3">TBRC 7912</strain>
    </source>
</reference>
<protein>
    <recommendedName>
        <fullName evidence="4">Secreted protein</fullName>
    </recommendedName>
</protein>
<dbReference type="EMBL" id="JBHSBC010000009">
    <property type="protein sequence ID" value="MFC3980446.1"/>
    <property type="molecule type" value="Genomic_DNA"/>
</dbReference>
<dbReference type="Proteomes" id="UP001595698">
    <property type="component" value="Unassembled WGS sequence"/>
</dbReference>
<feature type="region of interest" description="Disordered" evidence="1">
    <location>
        <begin position="65"/>
        <end position="170"/>
    </location>
</feature>
<comment type="caution">
    <text evidence="2">The sequence shown here is derived from an EMBL/GenBank/DDBJ whole genome shotgun (WGS) entry which is preliminary data.</text>
</comment>
<sequence length="170" mass="18304">MGAALAVVMAMTSWVETIAPARAFSVACADTRHHHHHEELDRTRAVPPTPVRGPISGTAMGSLDSPVATAFGDEHDTFGNDSREVKDDFTDSETTDSRSPVRDVTVAIHQERPSETILETSVARGPPVRPGRLRAGVSRAHDLRPNTAGADRPRPCEDLSDVRTARPEGP</sequence>
<feature type="compositionally biased region" description="Basic and acidic residues" evidence="1">
    <location>
        <begin position="72"/>
        <end position="101"/>
    </location>
</feature>
<evidence type="ECO:0008006" key="4">
    <source>
        <dbReference type="Google" id="ProtNLM"/>
    </source>
</evidence>
<proteinExistence type="predicted"/>